<evidence type="ECO:0000313" key="1">
    <source>
        <dbReference type="EMBL" id="RAI40260.1"/>
    </source>
</evidence>
<reference evidence="1 2" key="1">
    <citation type="submission" date="2017-07" db="EMBL/GenBank/DDBJ databases">
        <title>Draft Genome Sequences of Select Purple Nonsulfur Bacteria.</title>
        <authorList>
            <person name="Lasarre B."/>
            <person name="Mckinlay J.B."/>
        </authorList>
    </citation>
    <scope>NUCLEOTIDE SEQUENCE [LARGE SCALE GENOMIC DNA]</scope>
    <source>
        <strain evidence="1 2">DSM 5909</strain>
    </source>
</reference>
<organism evidence="1 2">
    <name type="scientific">Rhodoplanes roseus</name>
    <dbReference type="NCBI Taxonomy" id="29409"/>
    <lineage>
        <taxon>Bacteria</taxon>
        <taxon>Pseudomonadati</taxon>
        <taxon>Pseudomonadota</taxon>
        <taxon>Alphaproteobacteria</taxon>
        <taxon>Hyphomicrobiales</taxon>
        <taxon>Nitrobacteraceae</taxon>
        <taxon>Rhodoplanes</taxon>
    </lineage>
</organism>
<sequence>MDVDNRADQRPDPFAPGHFEKILGSAVLAVWGRLPQDVQHDLFEEAILAGHASERDEGLRESLALFLHDRHPRTADA</sequence>
<keyword evidence="2" id="KW-1185">Reference proteome</keyword>
<evidence type="ECO:0000313" key="2">
    <source>
        <dbReference type="Proteomes" id="UP000249130"/>
    </source>
</evidence>
<proteinExistence type="predicted"/>
<dbReference type="RefSeq" id="WP_111421564.1">
    <property type="nucleotide sequence ID" value="NZ_NPEX01000241.1"/>
</dbReference>
<dbReference type="OrthoDB" id="7376110at2"/>
<dbReference type="EMBL" id="NPEX01000241">
    <property type="protein sequence ID" value="RAI40260.1"/>
    <property type="molecule type" value="Genomic_DNA"/>
</dbReference>
<gene>
    <name evidence="1" type="ORF">CH341_24140</name>
</gene>
<name>A0A327KMY8_9BRAD</name>
<comment type="caution">
    <text evidence="1">The sequence shown here is derived from an EMBL/GenBank/DDBJ whole genome shotgun (WGS) entry which is preliminary data.</text>
</comment>
<dbReference type="AlphaFoldDB" id="A0A327KMY8"/>
<dbReference type="Proteomes" id="UP000249130">
    <property type="component" value="Unassembled WGS sequence"/>
</dbReference>
<protein>
    <submittedName>
        <fullName evidence="1">Uncharacterized protein</fullName>
    </submittedName>
</protein>
<accession>A0A327KMY8</accession>